<protein>
    <submittedName>
        <fullName evidence="2">GD19641</fullName>
    </submittedName>
</protein>
<dbReference type="EMBL" id="CM000364">
    <property type="protein sequence ID" value="EDX11671.1"/>
    <property type="molecule type" value="Genomic_DNA"/>
</dbReference>
<evidence type="ECO:0000313" key="3">
    <source>
        <dbReference type="Proteomes" id="UP000000304"/>
    </source>
</evidence>
<organism evidence="2 3">
    <name type="scientific">Drosophila simulans</name>
    <name type="common">Fruit fly</name>
    <dbReference type="NCBI Taxonomy" id="7240"/>
    <lineage>
        <taxon>Eukaryota</taxon>
        <taxon>Metazoa</taxon>
        <taxon>Ecdysozoa</taxon>
        <taxon>Arthropoda</taxon>
        <taxon>Hexapoda</taxon>
        <taxon>Insecta</taxon>
        <taxon>Pterygota</taxon>
        <taxon>Neoptera</taxon>
        <taxon>Endopterygota</taxon>
        <taxon>Diptera</taxon>
        <taxon>Brachycera</taxon>
        <taxon>Muscomorpha</taxon>
        <taxon>Ephydroidea</taxon>
        <taxon>Drosophilidae</taxon>
        <taxon>Drosophila</taxon>
        <taxon>Sophophora</taxon>
    </lineage>
</organism>
<dbReference type="HOGENOM" id="CLU_3126612_0_0_1"/>
<name>B4QW72_DROSI</name>
<dbReference type="AlphaFoldDB" id="B4QW72"/>
<gene>
    <name evidence="2" type="primary">Dsim\GD19641</name>
    <name evidence="2" type="ORF">Dsim_GD19641</name>
</gene>
<proteinExistence type="predicted"/>
<evidence type="ECO:0000313" key="2">
    <source>
        <dbReference type="EMBL" id="EDX11671.1"/>
    </source>
</evidence>
<sequence>MQHQQQQQQPGQRQHQQQQQQQQQQKQLATHETGAYQVRVDEIAASRNNQ</sequence>
<keyword evidence="3" id="KW-1185">Reference proteome</keyword>
<reference evidence="2 3" key="1">
    <citation type="journal article" date="2007" name="Nature">
        <title>Evolution of genes and genomes on the Drosophila phylogeny.</title>
        <authorList>
            <consortium name="Drosophila 12 Genomes Consortium"/>
            <person name="Clark A.G."/>
            <person name="Eisen M.B."/>
            <person name="Smith D.R."/>
            <person name="Bergman C.M."/>
            <person name="Oliver B."/>
            <person name="Markow T.A."/>
            <person name="Kaufman T.C."/>
            <person name="Kellis M."/>
            <person name="Gelbart W."/>
            <person name="Iyer V.N."/>
            <person name="Pollard D.A."/>
            <person name="Sackton T.B."/>
            <person name="Larracuente A.M."/>
            <person name="Singh N.D."/>
            <person name="Abad J.P."/>
            <person name="Abt D.N."/>
            <person name="Adryan B."/>
            <person name="Aguade M."/>
            <person name="Akashi H."/>
            <person name="Anderson W.W."/>
            <person name="Aquadro C.F."/>
            <person name="Ardell D.H."/>
            <person name="Arguello R."/>
            <person name="Artieri C.G."/>
            <person name="Barbash D.A."/>
            <person name="Barker D."/>
            <person name="Barsanti P."/>
            <person name="Batterham P."/>
            <person name="Batzoglou S."/>
            <person name="Begun D."/>
            <person name="Bhutkar A."/>
            <person name="Blanco E."/>
            <person name="Bosak S.A."/>
            <person name="Bradley R.K."/>
            <person name="Brand A.D."/>
            <person name="Brent M.R."/>
            <person name="Brooks A.N."/>
            <person name="Brown R.H."/>
            <person name="Butlin R.K."/>
            <person name="Caggese C."/>
            <person name="Calvi B.R."/>
            <person name="Bernardo de Carvalho A."/>
            <person name="Caspi A."/>
            <person name="Castrezana S."/>
            <person name="Celniker S.E."/>
            <person name="Chang J.L."/>
            <person name="Chapple C."/>
            <person name="Chatterji S."/>
            <person name="Chinwalla A."/>
            <person name="Civetta A."/>
            <person name="Clifton S.W."/>
            <person name="Comeron J.M."/>
            <person name="Costello J.C."/>
            <person name="Coyne J.A."/>
            <person name="Daub J."/>
            <person name="David R.G."/>
            <person name="Delcher A.L."/>
            <person name="Delehaunty K."/>
            <person name="Do C.B."/>
            <person name="Ebling H."/>
            <person name="Edwards K."/>
            <person name="Eickbush T."/>
            <person name="Evans J.D."/>
            <person name="Filipski A."/>
            <person name="Findeiss S."/>
            <person name="Freyhult E."/>
            <person name="Fulton L."/>
            <person name="Fulton R."/>
            <person name="Garcia A.C."/>
            <person name="Gardiner A."/>
            <person name="Garfield D.A."/>
            <person name="Garvin B.E."/>
            <person name="Gibson G."/>
            <person name="Gilbert D."/>
            <person name="Gnerre S."/>
            <person name="Godfrey J."/>
            <person name="Good R."/>
            <person name="Gotea V."/>
            <person name="Gravely B."/>
            <person name="Greenberg A.J."/>
            <person name="Griffiths-Jones S."/>
            <person name="Gross S."/>
            <person name="Guigo R."/>
            <person name="Gustafson E.A."/>
            <person name="Haerty W."/>
            <person name="Hahn M.W."/>
            <person name="Halligan D.L."/>
            <person name="Halpern A.L."/>
            <person name="Halter G.M."/>
            <person name="Han M.V."/>
            <person name="Heger A."/>
            <person name="Hillier L."/>
            <person name="Hinrichs A.S."/>
            <person name="Holmes I."/>
            <person name="Hoskins R.A."/>
            <person name="Hubisz M.J."/>
            <person name="Hultmark D."/>
            <person name="Huntley M.A."/>
            <person name="Jaffe D.B."/>
            <person name="Jagadeeshan S."/>
            <person name="Jeck W.R."/>
            <person name="Johnson J."/>
            <person name="Jones C.D."/>
            <person name="Jordan W.C."/>
            <person name="Karpen G.H."/>
            <person name="Kataoka E."/>
            <person name="Keightley P.D."/>
            <person name="Kheradpour P."/>
            <person name="Kirkness E.F."/>
            <person name="Koerich L.B."/>
            <person name="Kristiansen K."/>
            <person name="Kudrna D."/>
            <person name="Kulathinal R.J."/>
            <person name="Kumar S."/>
            <person name="Kwok R."/>
            <person name="Lander E."/>
            <person name="Langley C.H."/>
            <person name="Lapoint R."/>
            <person name="Lazzaro B.P."/>
            <person name="Lee S.J."/>
            <person name="Levesque L."/>
            <person name="Li R."/>
            <person name="Lin C.F."/>
            <person name="Lin M.F."/>
            <person name="Lindblad-Toh K."/>
            <person name="Llopart A."/>
            <person name="Long M."/>
            <person name="Low L."/>
            <person name="Lozovsky E."/>
            <person name="Lu J."/>
            <person name="Luo M."/>
            <person name="Machado C.A."/>
            <person name="Makalowski W."/>
            <person name="Marzo M."/>
            <person name="Matsuda M."/>
            <person name="Matzkin L."/>
            <person name="McAllister B."/>
            <person name="McBride C.S."/>
            <person name="McKernan B."/>
            <person name="McKernan K."/>
            <person name="Mendez-Lago M."/>
            <person name="Minx P."/>
            <person name="Mollenhauer M.U."/>
            <person name="Montooth K."/>
            <person name="Mount S.M."/>
            <person name="Mu X."/>
            <person name="Myers E."/>
            <person name="Negre B."/>
            <person name="Newfeld S."/>
            <person name="Nielsen R."/>
            <person name="Noor M.A."/>
            <person name="O'Grady P."/>
            <person name="Pachter L."/>
            <person name="Papaceit M."/>
            <person name="Parisi M.J."/>
            <person name="Parisi M."/>
            <person name="Parts L."/>
            <person name="Pedersen J.S."/>
            <person name="Pesole G."/>
            <person name="Phillippy A.M."/>
            <person name="Ponting C.P."/>
            <person name="Pop M."/>
            <person name="Porcelli D."/>
            <person name="Powell J.R."/>
            <person name="Prohaska S."/>
            <person name="Pruitt K."/>
            <person name="Puig M."/>
            <person name="Quesneville H."/>
            <person name="Ram K.R."/>
            <person name="Rand D."/>
            <person name="Rasmussen M.D."/>
            <person name="Reed L.K."/>
            <person name="Reenan R."/>
            <person name="Reily A."/>
            <person name="Remington K.A."/>
            <person name="Rieger T.T."/>
            <person name="Ritchie M.G."/>
            <person name="Robin C."/>
            <person name="Rogers Y.H."/>
            <person name="Rohde C."/>
            <person name="Rozas J."/>
            <person name="Rubenfield M.J."/>
            <person name="Ruiz A."/>
            <person name="Russo S."/>
            <person name="Salzberg S.L."/>
            <person name="Sanchez-Gracia A."/>
            <person name="Saranga D.J."/>
            <person name="Sato H."/>
            <person name="Schaeffer S.W."/>
            <person name="Schatz M.C."/>
            <person name="Schlenke T."/>
            <person name="Schwartz R."/>
            <person name="Segarra C."/>
            <person name="Singh R.S."/>
            <person name="Sirot L."/>
            <person name="Sirota M."/>
            <person name="Sisneros N.B."/>
            <person name="Smith C.D."/>
            <person name="Smith T.F."/>
            <person name="Spieth J."/>
            <person name="Stage D.E."/>
            <person name="Stark A."/>
            <person name="Stephan W."/>
            <person name="Strausberg R.L."/>
            <person name="Strempel S."/>
            <person name="Sturgill D."/>
            <person name="Sutton G."/>
            <person name="Sutton G.G."/>
            <person name="Tao W."/>
            <person name="Teichmann S."/>
            <person name="Tobari Y.N."/>
            <person name="Tomimura Y."/>
            <person name="Tsolas J.M."/>
            <person name="Valente V.L."/>
            <person name="Venter E."/>
            <person name="Venter J.C."/>
            <person name="Vicario S."/>
            <person name="Vieira F.G."/>
            <person name="Vilella A.J."/>
            <person name="Villasante A."/>
            <person name="Walenz B."/>
            <person name="Wang J."/>
            <person name="Wasserman M."/>
            <person name="Watts T."/>
            <person name="Wilson D."/>
            <person name="Wilson R.K."/>
            <person name="Wing R.A."/>
            <person name="Wolfner M.F."/>
            <person name="Wong A."/>
            <person name="Wong G.K."/>
            <person name="Wu C.I."/>
            <person name="Wu G."/>
            <person name="Yamamoto D."/>
            <person name="Yang H.P."/>
            <person name="Yang S.P."/>
            <person name="Yorke J.A."/>
            <person name="Yoshida K."/>
            <person name="Zdobnov E."/>
            <person name="Zhang P."/>
            <person name="Zhang Y."/>
            <person name="Zimin A.V."/>
            <person name="Baldwin J."/>
            <person name="Abdouelleil A."/>
            <person name="Abdulkadir J."/>
            <person name="Abebe A."/>
            <person name="Abera B."/>
            <person name="Abreu J."/>
            <person name="Acer S.C."/>
            <person name="Aftuck L."/>
            <person name="Alexander A."/>
            <person name="An P."/>
            <person name="Anderson E."/>
            <person name="Anderson S."/>
            <person name="Arachi H."/>
            <person name="Azer M."/>
            <person name="Bachantsang P."/>
            <person name="Barry A."/>
            <person name="Bayul T."/>
            <person name="Berlin A."/>
            <person name="Bessette D."/>
            <person name="Bloom T."/>
            <person name="Blye J."/>
            <person name="Boguslavskiy L."/>
            <person name="Bonnet C."/>
            <person name="Boukhgalter B."/>
            <person name="Bourzgui I."/>
            <person name="Brown A."/>
            <person name="Cahill P."/>
            <person name="Channer S."/>
            <person name="Cheshatsang Y."/>
            <person name="Chuda L."/>
            <person name="Citroen M."/>
            <person name="Collymore A."/>
            <person name="Cooke P."/>
            <person name="Costello M."/>
            <person name="D'Aco K."/>
            <person name="Daza R."/>
            <person name="De Haan G."/>
            <person name="DeGray S."/>
            <person name="DeMaso C."/>
            <person name="Dhargay N."/>
            <person name="Dooley K."/>
            <person name="Dooley E."/>
            <person name="Doricent M."/>
            <person name="Dorje P."/>
            <person name="Dorjee K."/>
            <person name="Dupes A."/>
            <person name="Elong R."/>
            <person name="Falk J."/>
            <person name="Farina A."/>
            <person name="Faro S."/>
            <person name="Ferguson D."/>
            <person name="Fisher S."/>
            <person name="Foley C.D."/>
            <person name="Franke A."/>
            <person name="Friedrich D."/>
            <person name="Gadbois L."/>
            <person name="Gearin G."/>
            <person name="Gearin C.R."/>
            <person name="Giannoukos G."/>
            <person name="Goode T."/>
            <person name="Graham J."/>
            <person name="Grandbois E."/>
            <person name="Grewal S."/>
            <person name="Gyaltsen K."/>
            <person name="Hafez N."/>
            <person name="Hagos B."/>
            <person name="Hall J."/>
            <person name="Henson C."/>
            <person name="Hollinger A."/>
            <person name="Honan T."/>
            <person name="Huard M.D."/>
            <person name="Hughes L."/>
            <person name="Hurhula B."/>
            <person name="Husby M.E."/>
            <person name="Kamat A."/>
            <person name="Kanga B."/>
            <person name="Kashin S."/>
            <person name="Khazanovich D."/>
            <person name="Kisner P."/>
            <person name="Lance K."/>
            <person name="Lara M."/>
            <person name="Lee W."/>
            <person name="Lennon N."/>
            <person name="Letendre F."/>
            <person name="LeVine R."/>
            <person name="Lipovsky A."/>
            <person name="Liu X."/>
            <person name="Liu J."/>
            <person name="Liu S."/>
            <person name="Lokyitsang T."/>
            <person name="Lokyitsang Y."/>
            <person name="Lubonja R."/>
            <person name="Lui A."/>
            <person name="MacDonald P."/>
            <person name="Magnisalis V."/>
            <person name="Maru K."/>
            <person name="Matthews C."/>
            <person name="McCusker W."/>
            <person name="McDonough S."/>
            <person name="Mehta T."/>
            <person name="Meldrim J."/>
            <person name="Meneus L."/>
            <person name="Mihai O."/>
            <person name="Mihalev A."/>
            <person name="Mihova T."/>
            <person name="Mittelman R."/>
            <person name="Mlenga V."/>
            <person name="Montmayeur A."/>
            <person name="Mulrain L."/>
            <person name="Navidi A."/>
            <person name="Naylor J."/>
            <person name="Negash T."/>
            <person name="Nguyen T."/>
            <person name="Nguyen N."/>
            <person name="Nicol R."/>
            <person name="Norbu C."/>
            <person name="Norbu N."/>
            <person name="Novod N."/>
            <person name="O'Neill B."/>
            <person name="Osman S."/>
            <person name="Markiewicz E."/>
            <person name="Oyono O.L."/>
            <person name="Patti C."/>
            <person name="Phunkhang P."/>
            <person name="Pierre F."/>
            <person name="Priest M."/>
            <person name="Raghuraman S."/>
            <person name="Rege F."/>
            <person name="Reyes R."/>
            <person name="Rise C."/>
            <person name="Rogov P."/>
            <person name="Ross K."/>
            <person name="Ryan E."/>
            <person name="Settipalli S."/>
            <person name="Shea T."/>
            <person name="Sherpa N."/>
            <person name="Shi L."/>
            <person name="Shih D."/>
            <person name="Sparrow T."/>
            <person name="Spaulding J."/>
            <person name="Stalker J."/>
            <person name="Stange-Thomann N."/>
            <person name="Stavropoulos S."/>
            <person name="Stone C."/>
            <person name="Strader C."/>
            <person name="Tesfaye S."/>
            <person name="Thomson T."/>
            <person name="Thoulutsang Y."/>
            <person name="Thoulutsang D."/>
            <person name="Topham K."/>
            <person name="Topping I."/>
            <person name="Tsamla T."/>
            <person name="Vassiliev H."/>
            <person name="Vo A."/>
            <person name="Wangchuk T."/>
            <person name="Wangdi T."/>
            <person name="Weiand M."/>
            <person name="Wilkinson J."/>
            <person name="Wilson A."/>
            <person name="Yadav S."/>
            <person name="Young G."/>
            <person name="Yu Q."/>
            <person name="Zembek L."/>
            <person name="Zhong D."/>
            <person name="Zimmer A."/>
            <person name="Zwirko Z."/>
            <person name="Jaffe D.B."/>
            <person name="Alvarez P."/>
            <person name="Brockman W."/>
            <person name="Butler J."/>
            <person name="Chin C."/>
            <person name="Gnerre S."/>
            <person name="Grabherr M."/>
            <person name="Kleber M."/>
            <person name="Mauceli E."/>
            <person name="MacCallum I."/>
        </authorList>
    </citation>
    <scope>NUCLEOTIDE SEQUENCE [LARGE SCALE GENOMIC DNA]</scope>
    <source>
        <strain evidence="3">white501</strain>
    </source>
</reference>
<dbReference type="Proteomes" id="UP000000304">
    <property type="component" value="Chromosome 3R"/>
</dbReference>
<feature type="compositionally biased region" description="Low complexity" evidence="1">
    <location>
        <begin position="1"/>
        <end position="27"/>
    </location>
</feature>
<evidence type="ECO:0000256" key="1">
    <source>
        <dbReference type="SAM" id="MobiDB-lite"/>
    </source>
</evidence>
<accession>B4QW72</accession>
<feature type="region of interest" description="Disordered" evidence="1">
    <location>
        <begin position="1"/>
        <end position="50"/>
    </location>
</feature>